<dbReference type="PANTHER" id="PTHR36853">
    <property type="entry name" value="EXPRESSED PROTEIN"/>
    <property type="match status" value="1"/>
</dbReference>
<reference evidence="5 6" key="1">
    <citation type="journal article" date="2015" name="Genome Biol. Evol.">
        <title>Phylogenomic analyses indicate that early fungi evolved digesting cell walls of algal ancestors of land plants.</title>
        <authorList>
            <person name="Chang Y."/>
            <person name="Wang S."/>
            <person name="Sekimoto S."/>
            <person name="Aerts A.L."/>
            <person name="Choi C."/>
            <person name="Clum A."/>
            <person name="LaButti K.M."/>
            <person name="Lindquist E.A."/>
            <person name="Yee Ngan C."/>
            <person name="Ohm R.A."/>
            <person name="Salamov A.A."/>
            <person name="Grigoriev I.V."/>
            <person name="Spatafora J.W."/>
            <person name="Berbee M.L."/>
        </authorList>
    </citation>
    <scope>NUCLEOTIDE SEQUENCE [LARGE SCALE GENOMIC DNA]</scope>
    <source>
        <strain evidence="5 6">JEL478</strain>
    </source>
</reference>
<evidence type="ECO:0000256" key="1">
    <source>
        <dbReference type="SAM" id="Phobius"/>
    </source>
</evidence>
<dbReference type="PANTHER" id="PTHR36853:SF1">
    <property type="entry name" value="DUF3844 DOMAIN-CONTAINING PROTEIN"/>
    <property type="match status" value="1"/>
</dbReference>
<feature type="domain" description="Renin receptor N-terminal" evidence="4">
    <location>
        <begin position="78"/>
        <end position="294"/>
    </location>
</feature>
<dbReference type="GO" id="GO:0005783">
    <property type="term" value="C:endoplasmic reticulum"/>
    <property type="evidence" value="ECO:0007669"/>
    <property type="project" value="TreeGrafter"/>
</dbReference>
<keyword evidence="1" id="KW-0472">Membrane</keyword>
<dbReference type="STRING" id="1344416.A0A139AFG6"/>
<organism evidence="5 6">
    <name type="scientific">Gonapodya prolifera (strain JEL478)</name>
    <name type="common">Monoblepharis prolifera</name>
    <dbReference type="NCBI Taxonomy" id="1344416"/>
    <lineage>
        <taxon>Eukaryota</taxon>
        <taxon>Fungi</taxon>
        <taxon>Fungi incertae sedis</taxon>
        <taxon>Chytridiomycota</taxon>
        <taxon>Chytridiomycota incertae sedis</taxon>
        <taxon>Monoblepharidomycetes</taxon>
        <taxon>Monoblepharidales</taxon>
        <taxon>Gonapodyaceae</taxon>
        <taxon>Gonapodya</taxon>
    </lineage>
</organism>
<protein>
    <submittedName>
        <fullName evidence="5">Uncharacterized protein</fullName>
    </submittedName>
</protein>
<evidence type="ECO:0000256" key="2">
    <source>
        <dbReference type="SAM" id="SignalP"/>
    </source>
</evidence>
<evidence type="ECO:0000259" key="3">
    <source>
        <dbReference type="Pfam" id="PF12955"/>
    </source>
</evidence>
<accession>A0A139AFG6</accession>
<keyword evidence="6" id="KW-1185">Reference proteome</keyword>
<keyword evidence="1" id="KW-0812">Transmembrane</keyword>
<feature type="transmembrane region" description="Helical" evidence="1">
    <location>
        <begin position="433"/>
        <end position="453"/>
    </location>
</feature>
<dbReference type="InterPro" id="IPR024382">
    <property type="entry name" value="Vps3844_C"/>
</dbReference>
<dbReference type="EMBL" id="KQ965764">
    <property type="protein sequence ID" value="KXS15153.1"/>
    <property type="molecule type" value="Genomic_DNA"/>
</dbReference>
<feature type="signal peptide" evidence="2">
    <location>
        <begin position="1"/>
        <end position="20"/>
    </location>
</feature>
<evidence type="ECO:0000259" key="4">
    <source>
        <dbReference type="Pfam" id="PF25294"/>
    </source>
</evidence>
<dbReference type="InterPro" id="IPR057318">
    <property type="entry name" value="RENR_N"/>
</dbReference>
<keyword evidence="1" id="KW-1133">Transmembrane helix</keyword>
<dbReference type="OrthoDB" id="5583277at2759"/>
<dbReference type="Pfam" id="PF12955">
    <property type="entry name" value="Vps3844_C"/>
    <property type="match status" value="1"/>
</dbReference>
<feature type="chain" id="PRO_5007296142" evidence="2">
    <location>
        <begin position="21"/>
        <end position="474"/>
    </location>
</feature>
<evidence type="ECO:0000313" key="5">
    <source>
        <dbReference type="EMBL" id="KXS15153.1"/>
    </source>
</evidence>
<feature type="domain" description="Vacuolar sorting protein Vps3844 C-terminal" evidence="3">
    <location>
        <begin position="349"/>
        <end position="449"/>
    </location>
</feature>
<gene>
    <name evidence="5" type="ORF">M427DRAFT_57027</name>
</gene>
<dbReference type="AlphaFoldDB" id="A0A139AFG6"/>
<sequence length="474" mass="51328">MFRRVFALAVGALVTSSALAYRTASVSLLLQEDLVGASNYVTLDEAFVGLEHMCGIESASAPGISLEGLNHPAVASAFGSLFGRAKSHMTVVVRGLEEESLDSPSPVYTILDNTLSTSVVEEKVAKLTSDFVYTHEGGSGVVVASEDTDVSNIPSNIAALIISKKGVSVKGPTHHKLLPVLRELESTIESRVRKFYEHLEDNRALFDLNEDTDLVFITEMVILRKIFGILEDQVEEFALNSNPDIFTFMLSSLEKMSEKYGSGSPTLLAAHHVLQKCLTKSAKAFSHLYKHHAIEVIGISPALSAAAITHHLERRATSSNRTGAAPSAGSGWGSSGFSTNPVIAGYQNCAPNAQICQTVYSNCSGRGVCVQSKKVVANSTDLDKRSTQNCWVCDCTFNRVLSDDGTVDTRYKNIYHYTGQACQYENFSEHFHLLFWSSIILAFLLIFVVVGTIRSFDDGEGGYAVGSGVKTESL</sequence>
<dbReference type="Pfam" id="PF25294">
    <property type="entry name" value="RENR_N"/>
    <property type="match status" value="1"/>
</dbReference>
<dbReference type="Proteomes" id="UP000070544">
    <property type="component" value="Unassembled WGS sequence"/>
</dbReference>
<keyword evidence="2" id="KW-0732">Signal</keyword>
<proteinExistence type="predicted"/>
<name>A0A139AFG6_GONPJ</name>
<evidence type="ECO:0000313" key="6">
    <source>
        <dbReference type="Proteomes" id="UP000070544"/>
    </source>
</evidence>
<dbReference type="InterPro" id="IPR053065">
    <property type="entry name" value="Archenteron_Induction-Rel"/>
</dbReference>